<proteinExistence type="predicted"/>
<evidence type="ECO:0000313" key="2">
    <source>
        <dbReference type="Proteomes" id="UP000037632"/>
    </source>
</evidence>
<dbReference type="Proteomes" id="UP000037632">
    <property type="component" value="Unassembled WGS sequence"/>
</dbReference>
<name>A0AB34TIL8_STEMA</name>
<protein>
    <submittedName>
        <fullName evidence="1">Uncharacterized protein</fullName>
    </submittedName>
</protein>
<organism evidence="1 2">
    <name type="scientific">Stenotrophomonas maltophilia</name>
    <name type="common">Pseudomonas maltophilia</name>
    <name type="synonym">Xanthomonas maltophilia</name>
    <dbReference type="NCBI Taxonomy" id="40324"/>
    <lineage>
        <taxon>Bacteria</taxon>
        <taxon>Pseudomonadati</taxon>
        <taxon>Pseudomonadota</taxon>
        <taxon>Gammaproteobacteria</taxon>
        <taxon>Lysobacterales</taxon>
        <taxon>Lysobacteraceae</taxon>
        <taxon>Stenotrophomonas</taxon>
        <taxon>Stenotrophomonas maltophilia group</taxon>
    </lineage>
</organism>
<dbReference type="EMBL" id="JZIW01000001">
    <property type="protein sequence ID" value="KOO82874.1"/>
    <property type="molecule type" value="Genomic_DNA"/>
</dbReference>
<evidence type="ECO:0000313" key="1">
    <source>
        <dbReference type="EMBL" id="KOO82874.1"/>
    </source>
</evidence>
<gene>
    <name evidence="1" type="ORF">VL23_06375</name>
</gene>
<dbReference type="AlphaFoldDB" id="A0AB34TIL8"/>
<dbReference type="RefSeq" id="WP_053461506.1">
    <property type="nucleotide sequence ID" value="NZ_JZIW01000001.1"/>
</dbReference>
<comment type="caution">
    <text evidence="1">The sequence shown here is derived from an EMBL/GenBank/DDBJ whole genome shotgun (WGS) entry which is preliminary data.</text>
</comment>
<sequence length="99" mass="10951">MAKGLRIRAPDGTVILEFTDRITRLYSTGTYQASEGSGAYPRVEVGVPGMRPDGTWFVVVTGSVGIANRVIVQSDRFTVICMDRFAGNRPVNRYSVYRC</sequence>
<accession>A0AB34TIL8</accession>
<reference evidence="1 2" key="1">
    <citation type="journal article" date="2015" name="Antimicrob. Agents Chemother.">
        <title>Whole-Genome Sequencing Identifies Emergence of a Quinolone Resistance Mutation in a Case of Stenotrophomonas maltophilia Bacteremia.</title>
        <authorList>
            <person name="Pak T.R."/>
            <person name="Altman D.R."/>
            <person name="Attie O."/>
            <person name="Sebra R."/>
            <person name="Hamula C.L."/>
            <person name="Lewis M."/>
            <person name="Deikus G."/>
            <person name="Newman L.C."/>
            <person name="Fang G."/>
            <person name="Hand J."/>
            <person name="Papel G."/>
            <person name="Wallach F."/>
            <person name="Schadt E.E."/>
            <person name="Huprikar S."/>
            <person name="van Bakel H."/>
            <person name="Kasarskis A."/>
            <person name="Bashir A."/>
        </authorList>
    </citation>
    <scope>NUCLEOTIDE SEQUENCE [LARGE SCALE GENOMIC DNA]</scope>
    <source>
        <strain evidence="1 2">ISMMS6</strain>
    </source>
</reference>